<dbReference type="EMBL" id="AGBW02009859">
    <property type="protein sequence ID" value="OWR49729.1"/>
    <property type="molecule type" value="Genomic_DNA"/>
</dbReference>
<feature type="compositionally biased region" description="Polar residues" evidence="1">
    <location>
        <begin position="46"/>
        <end position="58"/>
    </location>
</feature>
<dbReference type="Proteomes" id="UP000007151">
    <property type="component" value="Unassembled WGS sequence"/>
</dbReference>
<feature type="compositionally biased region" description="Basic and acidic residues" evidence="1">
    <location>
        <begin position="66"/>
        <end position="75"/>
    </location>
</feature>
<feature type="region of interest" description="Disordered" evidence="1">
    <location>
        <begin position="46"/>
        <end position="75"/>
    </location>
</feature>
<gene>
    <name evidence="2" type="ORF">KGM_205413</name>
</gene>
<proteinExistence type="predicted"/>
<evidence type="ECO:0000313" key="2">
    <source>
        <dbReference type="EMBL" id="OWR49729.1"/>
    </source>
</evidence>
<dbReference type="InParanoid" id="A0A212F7P4"/>
<sequence>MSRSYLLAKAFKGSDFRWSCERAGSSVSHRRSEREACAILGAGFSLSGQATPETSGRSRQSHHSTRRLDIFHQEE</sequence>
<comment type="caution">
    <text evidence="2">The sequence shown here is derived from an EMBL/GenBank/DDBJ whole genome shotgun (WGS) entry which is preliminary data.</text>
</comment>
<evidence type="ECO:0000313" key="3">
    <source>
        <dbReference type="Proteomes" id="UP000007151"/>
    </source>
</evidence>
<organism evidence="2 3">
    <name type="scientific">Danaus plexippus plexippus</name>
    <dbReference type="NCBI Taxonomy" id="278856"/>
    <lineage>
        <taxon>Eukaryota</taxon>
        <taxon>Metazoa</taxon>
        <taxon>Ecdysozoa</taxon>
        <taxon>Arthropoda</taxon>
        <taxon>Hexapoda</taxon>
        <taxon>Insecta</taxon>
        <taxon>Pterygota</taxon>
        <taxon>Neoptera</taxon>
        <taxon>Endopterygota</taxon>
        <taxon>Lepidoptera</taxon>
        <taxon>Glossata</taxon>
        <taxon>Ditrysia</taxon>
        <taxon>Papilionoidea</taxon>
        <taxon>Nymphalidae</taxon>
        <taxon>Danainae</taxon>
        <taxon>Danaini</taxon>
        <taxon>Danaina</taxon>
        <taxon>Danaus</taxon>
        <taxon>Danaus</taxon>
    </lineage>
</organism>
<keyword evidence="3" id="KW-1185">Reference proteome</keyword>
<reference evidence="2 3" key="1">
    <citation type="journal article" date="2011" name="Cell">
        <title>The monarch butterfly genome yields insights into long-distance migration.</title>
        <authorList>
            <person name="Zhan S."/>
            <person name="Merlin C."/>
            <person name="Boore J.L."/>
            <person name="Reppert S.M."/>
        </authorList>
    </citation>
    <scope>NUCLEOTIDE SEQUENCE [LARGE SCALE GENOMIC DNA]</scope>
    <source>
        <strain evidence="2">F-2</strain>
    </source>
</reference>
<dbReference type="AlphaFoldDB" id="A0A212F7P4"/>
<evidence type="ECO:0000256" key="1">
    <source>
        <dbReference type="SAM" id="MobiDB-lite"/>
    </source>
</evidence>
<protein>
    <submittedName>
        <fullName evidence="2">Uncharacterized protein</fullName>
    </submittedName>
</protein>
<name>A0A212F7P4_DANPL</name>
<dbReference type="KEGG" id="dpl:KGM_205413"/>
<accession>A0A212F7P4</accession>